<accession>G2XUC5</accession>
<protein>
    <submittedName>
        <fullName evidence="1">Uncharacterized protein</fullName>
    </submittedName>
</protein>
<dbReference type="HOGENOM" id="CLU_2885493_0_0_1"/>
<gene>
    <name evidence="1" type="ORF">BofuT4_uP060140.1</name>
</gene>
<dbReference type="Proteomes" id="UP000008177">
    <property type="component" value="Unplaced contigs"/>
</dbReference>
<evidence type="ECO:0000313" key="2">
    <source>
        <dbReference type="Proteomes" id="UP000008177"/>
    </source>
</evidence>
<reference evidence="2" key="1">
    <citation type="journal article" date="2011" name="PLoS Genet.">
        <title>Genomic analysis of the necrotrophic fungal pathogens Sclerotinia sclerotiorum and Botrytis cinerea.</title>
        <authorList>
            <person name="Amselem J."/>
            <person name="Cuomo C.A."/>
            <person name="van Kan J.A."/>
            <person name="Viaud M."/>
            <person name="Benito E.P."/>
            <person name="Couloux A."/>
            <person name="Coutinho P.M."/>
            <person name="de Vries R.P."/>
            <person name="Dyer P.S."/>
            <person name="Fillinger S."/>
            <person name="Fournier E."/>
            <person name="Gout L."/>
            <person name="Hahn M."/>
            <person name="Kohn L."/>
            <person name="Lapalu N."/>
            <person name="Plummer K.M."/>
            <person name="Pradier J.M."/>
            <person name="Quevillon E."/>
            <person name="Sharon A."/>
            <person name="Simon A."/>
            <person name="ten Have A."/>
            <person name="Tudzynski B."/>
            <person name="Tudzynski P."/>
            <person name="Wincker P."/>
            <person name="Andrew M."/>
            <person name="Anthouard V."/>
            <person name="Beever R.E."/>
            <person name="Beffa R."/>
            <person name="Benoit I."/>
            <person name="Bouzid O."/>
            <person name="Brault B."/>
            <person name="Chen Z."/>
            <person name="Choquer M."/>
            <person name="Collemare J."/>
            <person name="Cotton P."/>
            <person name="Danchin E.G."/>
            <person name="Da Silva C."/>
            <person name="Gautier A."/>
            <person name="Giraud C."/>
            <person name="Giraud T."/>
            <person name="Gonzalez C."/>
            <person name="Grossetete S."/>
            <person name="Guldener U."/>
            <person name="Henrissat B."/>
            <person name="Howlett B.J."/>
            <person name="Kodira C."/>
            <person name="Kretschmer M."/>
            <person name="Lappartient A."/>
            <person name="Leroch M."/>
            <person name="Levis C."/>
            <person name="Mauceli E."/>
            <person name="Neuveglise C."/>
            <person name="Oeser B."/>
            <person name="Pearson M."/>
            <person name="Poulain J."/>
            <person name="Poussereau N."/>
            <person name="Quesneville H."/>
            <person name="Rascle C."/>
            <person name="Schumacher J."/>
            <person name="Segurens B."/>
            <person name="Sexton A."/>
            <person name="Silva E."/>
            <person name="Sirven C."/>
            <person name="Soanes D.M."/>
            <person name="Talbot N.J."/>
            <person name="Templeton M."/>
            <person name="Yandava C."/>
            <person name="Yarden O."/>
            <person name="Zeng Q."/>
            <person name="Rollins J.A."/>
            <person name="Lebrun M.H."/>
            <person name="Dickman M."/>
        </authorList>
    </citation>
    <scope>NUCLEOTIDE SEQUENCE [LARGE SCALE GENOMIC DNA]</scope>
    <source>
        <strain evidence="2">T4</strain>
    </source>
</reference>
<dbReference type="AlphaFoldDB" id="G2XUC5"/>
<name>G2XUC5_BOTF4</name>
<sequence length="63" mass="7560">MDEVAGFWSLQVRLREKLRMRKREMEFLPRMEISDASRVGWELMHKLDARSTSWEISQSFSLA</sequence>
<dbReference type="EMBL" id="FQ790269">
    <property type="protein sequence ID" value="CCD44067.1"/>
    <property type="molecule type" value="Genomic_DNA"/>
</dbReference>
<organism evidence="1 2">
    <name type="scientific">Botryotinia fuckeliana (strain T4)</name>
    <name type="common">Noble rot fungus</name>
    <name type="synonym">Botrytis cinerea</name>
    <dbReference type="NCBI Taxonomy" id="999810"/>
    <lineage>
        <taxon>Eukaryota</taxon>
        <taxon>Fungi</taxon>
        <taxon>Dikarya</taxon>
        <taxon>Ascomycota</taxon>
        <taxon>Pezizomycotina</taxon>
        <taxon>Leotiomycetes</taxon>
        <taxon>Helotiales</taxon>
        <taxon>Sclerotiniaceae</taxon>
        <taxon>Botrytis</taxon>
    </lineage>
</organism>
<dbReference type="InParanoid" id="G2XUC5"/>
<evidence type="ECO:0000313" key="1">
    <source>
        <dbReference type="EMBL" id="CCD44067.1"/>
    </source>
</evidence>
<proteinExistence type="predicted"/>